<feature type="region of interest" description="Disordered" evidence="1">
    <location>
        <begin position="156"/>
        <end position="177"/>
    </location>
</feature>
<evidence type="ECO:0000256" key="1">
    <source>
        <dbReference type="SAM" id="MobiDB-lite"/>
    </source>
</evidence>
<reference evidence="2 3" key="1">
    <citation type="submission" date="2016-10" db="EMBL/GenBank/DDBJ databases">
        <authorList>
            <person name="de Groot N.N."/>
        </authorList>
    </citation>
    <scope>NUCLEOTIDE SEQUENCE [LARGE SCALE GENOMIC DNA]</scope>
    <source>
        <strain evidence="2 3">LMG 27731</strain>
    </source>
</reference>
<proteinExistence type="predicted"/>
<gene>
    <name evidence="2" type="ORF">SAMN05192563_1015166</name>
</gene>
<dbReference type="Proteomes" id="UP000198844">
    <property type="component" value="Unassembled WGS sequence"/>
</dbReference>
<protein>
    <submittedName>
        <fullName evidence="2">Uncharacterized protein</fullName>
    </submittedName>
</protein>
<dbReference type="AlphaFoldDB" id="A0A1I7EAQ1"/>
<accession>A0A1I7EAQ1</accession>
<dbReference type="EMBL" id="FPBH01000015">
    <property type="protein sequence ID" value="SFU21014.1"/>
    <property type="molecule type" value="Genomic_DNA"/>
</dbReference>
<evidence type="ECO:0000313" key="3">
    <source>
        <dbReference type="Proteomes" id="UP000198844"/>
    </source>
</evidence>
<dbReference type="RefSeq" id="WP_093638237.1">
    <property type="nucleotide sequence ID" value="NZ_FPBH01000015.1"/>
</dbReference>
<feature type="compositionally biased region" description="Basic and acidic residues" evidence="1">
    <location>
        <begin position="156"/>
        <end position="168"/>
    </location>
</feature>
<sequence>MDSELRRLIGEAEERRTNVFFSGHELFVVAFKTKPVRLLGLPSLRKLDKAFADTVETIGQQWRTQVWRTDYFKDGLPVPFPFEHGGELQFFFWYLVLSLNEGPSTHHAELRADVSLRLSGMFRSHGLPCHILCAPREREAIEWHYAMQEMFSRLERPAAKEASKEPSSKRKSRKRELKDGRLLAMEGPMSVGDFLARFDENSQYLANEIQELPRYLRQETRDYKYLREEHIPIRAFIRRQQIAVDAQLQLGRETEPWDARIVTKDGTEIILEVVQALPREAHHYRAAVVSNVWRLPLEDRTRHQRGIDEFPEPIMSAIRDKHKMNYPEVRVLLVSVMGEYSDEDDFVINEWLQEVREAPDLGRGQFSSIYLVEMARGRLFKVF</sequence>
<organism evidence="2 3">
    <name type="scientific">Paraburkholderia aspalathi</name>
    <dbReference type="NCBI Taxonomy" id="1324617"/>
    <lineage>
        <taxon>Bacteria</taxon>
        <taxon>Pseudomonadati</taxon>
        <taxon>Pseudomonadota</taxon>
        <taxon>Betaproteobacteria</taxon>
        <taxon>Burkholderiales</taxon>
        <taxon>Burkholderiaceae</taxon>
        <taxon>Paraburkholderia</taxon>
    </lineage>
</organism>
<evidence type="ECO:0000313" key="2">
    <source>
        <dbReference type="EMBL" id="SFU21014.1"/>
    </source>
</evidence>
<name>A0A1I7EAQ1_9BURK</name>